<dbReference type="Proteomes" id="UP001341281">
    <property type="component" value="Chromosome 02"/>
</dbReference>
<evidence type="ECO:0000313" key="3">
    <source>
        <dbReference type="Proteomes" id="UP001341281"/>
    </source>
</evidence>
<feature type="region of interest" description="Disordered" evidence="1">
    <location>
        <begin position="76"/>
        <end position="105"/>
    </location>
</feature>
<feature type="compositionally biased region" description="Pro residues" evidence="1">
    <location>
        <begin position="29"/>
        <end position="44"/>
    </location>
</feature>
<proteinExistence type="predicted"/>
<protein>
    <submittedName>
        <fullName evidence="2">Uncharacterized protein</fullName>
    </submittedName>
</protein>
<gene>
    <name evidence="2" type="ORF">U9M48_008193</name>
</gene>
<accession>A0AAQ3SNL8</accession>
<evidence type="ECO:0000313" key="2">
    <source>
        <dbReference type="EMBL" id="WVZ57858.1"/>
    </source>
</evidence>
<sequence length="105" mass="11473">MMTYLAVPPNYFSTPSGQGSPLGDAQGSQPPPNQIIPSGQPQPPSQWVYPGQPMMMYRGQPPMFYPASQPPYYMPWRSTAPPMTPLGSTSRAPSQNPDDVDAFLD</sequence>
<dbReference type="EMBL" id="CP144746">
    <property type="protein sequence ID" value="WVZ57858.1"/>
    <property type="molecule type" value="Genomic_DNA"/>
</dbReference>
<reference evidence="2 3" key="1">
    <citation type="submission" date="2024-02" db="EMBL/GenBank/DDBJ databases">
        <title>High-quality chromosome-scale genome assembly of Pensacola bahiagrass (Paspalum notatum Flugge var. saurae).</title>
        <authorList>
            <person name="Vega J.M."/>
            <person name="Podio M."/>
            <person name="Orjuela J."/>
            <person name="Siena L.A."/>
            <person name="Pessino S.C."/>
            <person name="Combes M.C."/>
            <person name="Mariac C."/>
            <person name="Albertini E."/>
            <person name="Pupilli F."/>
            <person name="Ortiz J.P.A."/>
            <person name="Leblanc O."/>
        </authorList>
    </citation>
    <scope>NUCLEOTIDE SEQUENCE [LARGE SCALE GENOMIC DNA]</scope>
    <source>
        <strain evidence="2">R1</strain>
        <tissue evidence="2">Leaf</tissue>
    </source>
</reference>
<name>A0AAQ3SNL8_PASNO</name>
<feature type="compositionally biased region" description="Polar residues" evidence="1">
    <location>
        <begin position="86"/>
        <end position="97"/>
    </location>
</feature>
<feature type="region of interest" description="Disordered" evidence="1">
    <location>
        <begin position="1"/>
        <end position="52"/>
    </location>
</feature>
<organism evidence="2 3">
    <name type="scientific">Paspalum notatum var. saurae</name>
    <dbReference type="NCBI Taxonomy" id="547442"/>
    <lineage>
        <taxon>Eukaryota</taxon>
        <taxon>Viridiplantae</taxon>
        <taxon>Streptophyta</taxon>
        <taxon>Embryophyta</taxon>
        <taxon>Tracheophyta</taxon>
        <taxon>Spermatophyta</taxon>
        <taxon>Magnoliopsida</taxon>
        <taxon>Liliopsida</taxon>
        <taxon>Poales</taxon>
        <taxon>Poaceae</taxon>
        <taxon>PACMAD clade</taxon>
        <taxon>Panicoideae</taxon>
        <taxon>Andropogonodae</taxon>
        <taxon>Paspaleae</taxon>
        <taxon>Paspalinae</taxon>
        <taxon>Paspalum</taxon>
    </lineage>
</organism>
<keyword evidence="3" id="KW-1185">Reference proteome</keyword>
<dbReference type="AlphaFoldDB" id="A0AAQ3SNL8"/>
<evidence type="ECO:0000256" key="1">
    <source>
        <dbReference type="SAM" id="MobiDB-lite"/>
    </source>
</evidence>